<dbReference type="RefSeq" id="WP_271886649.1">
    <property type="nucleotide sequence ID" value="NZ_CP067136.1"/>
</dbReference>
<evidence type="ECO:0000313" key="2">
    <source>
        <dbReference type="EMBL" id="WCR06098.1"/>
    </source>
</evidence>
<protein>
    <submittedName>
        <fullName evidence="2">Rrf2 family transcriptional regulator</fullName>
    </submittedName>
</protein>
<name>A0ABY7SHQ6_9RHOB</name>
<dbReference type="NCBIfam" id="TIGR00738">
    <property type="entry name" value="rrf2_super"/>
    <property type="match status" value="1"/>
</dbReference>
<sequence>MRLTDSTDLAMRVLIYAASTGGRLFTIDDIVTTFGQSRGTVMKVVNMLTRAEFLTGHRGRNGGLSLAKPAEDIRVSEIVLETEPDMGLVECLRPGNMCRITSSCLLINPLLRARTAFVNTLAEYTLADLVLQPRVFEALQD</sequence>
<dbReference type="InterPro" id="IPR036388">
    <property type="entry name" value="WH-like_DNA-bd_sf"/>
</dbReference>
<organism evidence="2 3">
    <name type="scientific">Paracoccus fistulariae</name>
    <dbReference type="NCBI Taxonomy" id="658446"/>
    <lineage>
        <taxon>Bacteria</taxon>
        <taxon>Pseudomonadati</taxon>
        <taxon>Pseudomonadota</taxon>
        <taxon>Alphaproteobacteria</taxon>
        <taxon>Rhodobacterales</taxon>
        <taxon>Paracoccaceae</taxon>
        <taxon>Paracoccus</taxon>
    </lineage>
</organism>
<evidence type="ECO:0000256" key="1">
    <source>
        <dbReference type="ARBA" id="ARBA00023125"/>
    </source>
</evidence>
<dbReference type="PANTHER" id="PTHR33221">
    <property type="entry name" value="WINGED HELIX-TURN-HELIX TRANSCRIPTIONAL REGULATOR, RRF2 FAMILY"/>
    <property type="match status" value="1"/>
</dbReference>
<dbReference type="InterPro" id="IPR036390">
    <property type="entry name" value="WH_DNA-bd_sf"/>
</dbReference>
<dbReference type="EMBL" id="CP067136">
    <property type="protein sequence ID" value="WCR06098.1"/>
    <property type="molecule type" value="Genomic_DNA"/>
</dbReference>
<proteinExistence type="predicted"/>
<keyword evidence="3" id="KW-1185">Reference proteome</keyword>
<evidence type="ECO:0000313" key="3">
    <source>
        <dbReference type="Proteomes" id="UP001219349"/>
    </source>
</evidence>
<accession>A0ABY7SHQ6</accession>
<dbReference type="Pfam" id="PF02082">
    <property type="entry name" value="Rrf2"/>
    <property type="match status" value="1"/>
</dbReference>
<keyword evidence="1" id="KW-0238">DNA-binding</keyword>
<reference evidence="2 3" key="1">
    <citation type="submission" date="2021-01" db="EMBL/GenBank/DDBJ databases">
        <title>Biogeographic distribution of Paracoccus.</title>
        <authorList>
            <person name="Hollensteiner J."/>
            <person name="Leineberger J."/>
            <person name="Brinkhoff T."/>
            <person name="Daniel R."/>
        </authorList>
    </citation>
    <scope>NUCLEOTIDE SEQUENCE [LARGE SCALE GENOMIC DNA]</scope>
    <source>
        <strain evidence="2 3">KCTC 22803</strain>
    </source>
</reference>
<gene>
    <name evidence="2" type="ORF">JHX87_11370</name>
</gene>
<dbReference type="Gene3D" id="1.10.10.10">
    <property type="entry name" value="Winged helix-like DNA-binding domain superfamily/Winged helix DNA-binding domain"/>
    <property type="match status" value="1"/>
</dbReference>
<dbReference type="SUPFAM" id="SSF46785">
    <property type="entry name" value="Winged helix' DNA-binding domain"/>
    <property type="match status" value="1"/>
</dbReference>
<dbReference type="PROSITE" id="PS51197">
    <property type="entry name" value="HTH_RRF2_2"/>
    <property type="match status" value="1"/>
</dbReference>
<dbReference type="Proteomes" id="UP001219349">
    <property type="component" value="Chromosome"/>
</dbReference>
<dbReference type="PANTHER" id="PTHR33221:SF4">
    <property type="entry name" value="HTH-TYPE TRANSCRIPTIONAL REPRESSOR NSRR"/>
    <property type="match status" value="1"/>
</dbReference>
<dbReference type="InterPro" id="IPR000944">
    <property type="entry name" value="Tscrpt_reg_Rrf2"/>
</dbReference>